<comment type="caution">
    <text evidence="6">The sequence shown here is derived from an EMBL/GenBank/DDBJ whole genome shotgun (WGS) entry which is preliminary data.</text>
</comment>
<dbReference type="EMBL" id="JACCBH010000001">
    <property type="protein sequence ID" value="NYD53067.1"/>
    <property type="molecule type" value="Genomic_DNA"/>
</dbReference>
<evidence type="ECO:0000259" key="5">
    <source>
        <dbReference type="PROSITE" id="PS50931"/>
    </source>
</evidence>
<dbReference type="Gene3D" id="3.40.190.10">
    <property type="entry name" value="Periplasmic binding protein-like II"/>
    <property type="match status" value="2"/>
</dbReference>
<dbReference type="InterPro" id="IPR000847">
    <property type="entry name" value="LysR_HTH_N"/>
</dbReference>
<dbReference type="InterPro" id="IPR036390">
    <property type="entry name" value="WH_DNA-bd_sf"/>
</dbReference>
<dbReference type="AlphaFoldDB" id="A0A7Y9ESE1"/>
<keyword evidence="2" id="KW-0805">Transcription regulation</keyword>
<evidence type="ECO:0000256" key="3">
    <source>
        <dbReference type="ARBA" id="ARBA00023125"/>
    </source>
</evidence>
<dbReference type="SUPFAM" id="SSF46785">
    <property type="entry name" value="Winged helix' DNA-binding domain"/>
    <property type="match status" value="1"/>
</dbReference>
<comment type="similarity">
    <text evidence="1">Belongs to the LysR transcriptional regulatory family.</text>
</comment>
<evidence type="ECO:0000313" key="7">
    <source>
        <dbReference type="Proteomes" id="UP000552045"/>
    </source>
</evidence>
<dbReference type="FunFam" id="1.10.10.10:FF:000001">
    <property type="entry name" value="LysR family transcriptional regulator"/>
    <property type="match status" value="1"/>
</dbReference>
<dbReference type="InterPro" id="IPR050950">
    <property type="entry name" value="HTH-type_LysR_regulators"/>
</dbReference>
<dbReference type="SUPFAM" id="SSF53850">
    <property type="entry name" value="Periplasmic binding protein-like II"/>
    <property type="match status" value="1"/>
</dbReference>
<gene>
    <name evidence="6" type="ORF">BKA02_000122</name>
</gene>
<organism evidence="6 7">
    <name type="scientific">Microbacterium pseudoresistens</name>
    <dbReference type="NCBI Taxonomy" id="640634"/>
    <lineage>
        <taxon>Bacteria</taxon>
        <taxon>Bacillati</taxon>
        <taxon>Actinomycetota</taxon>
        <taxon>Actinomycetes</taxon>
        <taxon>Micrococcales</taxon>
        <taxon>Microbacteriaceae</taxon>
        <taxon>Microbacterium</taxon>
    </lineage>
</organism>
<evidence type="ECO:0000256" key="1">
    <source>
        <dbReference type="ARBA" id="ARBA00009437"/>
    </source>
</evidence>
<sequence>MELHQLRYVIEVGRLGSFTAAASALHVSQPGVSAQVAKLERELGVTLFDRSSRTPRLTPEGQAMMPTMQAVLAGIDELELVSNELVGLVRGNVRIGTIIGCTIPGFLDGFAEFRTDHPGVSATLVEDDSDTLLAGLLAGDLDVVLLAHSEPLPSTITSVTFVDEAISVGVPEDHPWCGSGALDVHELADVEVITLAVGTGIRAALDQMSDAAERDLRPAVEAHSPDTVLELAARGAGVAVLSESMIDPPLVAVPLRHAMHAALSVAVRPGPGPAAHALFNVLRRNLTAAS</sequence>
<dbReference type="PROSITE" id="PS50931">
    <property type="entry name" value="HTH_LYSR"/>
    <property type="match status" value="1"/>
</dbReference>
<dbReference type="GO" id="GO:0005829">
    <property type="term" value="C:cytosol"/>
    <property type="evidence" value="ECO:0007669"/>
    <property type="project" value="TreeGrafter"/>
</dbReference>
<proteinExistence type="inferred from homology"/>
<evidence type="ECO:0000256" key="4">
    <source>
        <dbReference type="ARBA" id="ARBA00023163"/>
    </source>
</evidence>
<dbReference type="Pfam" id="PF03466">
    <property type="entry name" value="LysR_substrate"/>
    <property type="match status" value="1"/>
</dbReference>
<keyword evidence="3 6" id="KW-0238">DNA-binding</keyword>
<protein>
    <submittedName>
        <fullName evidence="6">DNA-binding transcriptional LysR family regulator</fullName>
    </submittedName>
</protein>
<dbReference type="GO" id="GO:0003677">
    <property type="term" value="F:DNA binding"/>
    <property type="evidence" value="ECO:0007669"/>
    <property type="project" value="UniProtKB-KW"/>
</dbReference>
<name>A0A7Y9ESE1_9MICO</name>
<feature type="domain" description="HTH lysR-type" evidence="5">
    <location>
        <begin position="1"/>
        <end position="58"/>
    </location>
</feature>
<dbReference type="Pfam" id="PF00126">
    <property type="entry name" value="HTH_1"/>
    <property type="match status" value="1"/>
</dbReference>
<dbReference type="InterPro" id="IPR005119">
    <property type="entry name" value="LysR_subst-bd"/>
</dbReference>
<dbReference type="InterPro" id="IPR036388">
    <property type="entry name" value="WH-like_DNA-bd_sf"/>
</dbReference>
<evidence type="ECO:0000313" key="6">
    <source>
        <dbReference type="EMBL" id="NYD53067.1"/>
    </source>
</evidence>
<keyword evidence="4" id="KW-0804">Transcription</keyword>
<evidence type="ECO:0000256" key="2">
    <source>
        <dbReference type="ARBA" id="ARBA00023015"/>
    </source>
</evidence>
<dbReference type="PANTHER" id="PTHR30419">
    <property type="entry name" value="HTH-TYPE TRANSCRIPTIONAL REGULATOR YBHD"/>
    <property type="match status" value="1"/>
</dbReference>
<dbReference type="Proteomes" id="UP000552045">
    <property type="component" value="Unassembled WGS sequence"/>
</dbReference>
<dbReference type="PRINTS" id="PR00039">
    <property type="entry name" value="HTHLYSR"/>
</dbReference>
<keyword evidence="7" id="KW-1185">Reference proteome</keyword>
<accession>A0A7Y9ESE1</accession>
<dbReference type="GO" id="GO:0003700">
    <property type="term" value="F:DNA-binding transcription factor activity"/>
    <property type="evidence" value="ECO:0007669"/>
    <property type="project" value="InterPro"/>
</dbReference>
<dbReference type="RefSeq" id="WP_179430318.1">
    <property type="nucleotide sequence ID" value="NZ_BAABLC010000003.1"/>
</dbReference>
<dbReference type="Gene3D" id="1.10.10.10">
    <property type="entry name" value="Winged helix-like DNA-binding domain superfamily/Winged helix DNA-binding domain"/>
    <property type="match status" value="1"/>
</dbReference>
<reference evidence="6 7" key="1">
    <citation type="submission" date="2020-07" db="EMBL/GenBank/DDBJ databases">
        <title>Sequencing the genomes of 1000 actinobacteria strains.</title>
        <authorList>
            <person name="Klenk H.-P."/>
        </authorList>
    </citation>
    <scope>NUCLEOTIDE SEQUENCE [LARGE SCALE GENOMIC DNA]</scope>
    <source>
        <strain evidence="6 7">DSM 22185</strain>
    </source>
</reference>